<feature type="non-terminal residue" evidence="1">
    <location>
        <position position="1"/>
    </location>
</feature>
<dbReference type="AlphaFoldDB" id="A0AA35QV40"/>
<accession>A0AA35QV40</accession>
<gene>
    <name evidence="1" type="ORF">GBAR_LOCUS1144</name>
</gene>
<proteinExistence type="predicted"/>
<dbReference type="Proteomes" id="UP001174909">
    <property type="component" value="Unassembled WGS sequence"/>
</dbReference>
<protein>
    <submittedName>
        <fullName evidence="1">Uncharacterized protein</fullName>
    </submittedName>
</protein>
<name>A0AA35QV40_GEOBA</name>
<evidence type="ECO:0000313" key="2">
    <source>
        <dbReference type="Proteomes" id="UP001174909"/>
    </source>
</evidence>
<reference evidence="1" key="1">
    <citation type="submission" date="2023-03" db="EMBL/GenBank/DDBJ databases">
        <authorList>
            <person name="Steffen K."/>
            <person name="Cardenas P."/>
        </authorList>
    </citation>
    <scope>NUCLEOTIDE SEQUENCE</scope>
</reference>
<dbReference type="EMBL" id="CASHTH010000167">
    <property type="protein sequence ID" value="CAI7992889.1"/>
    <property type="molecule type" value="Genomic_DNA"/>
</dbReference>
<comment type="caution">
    <text evidence="1">The sequence shown here is derived from an EMBL/GenBank/DDBJ whole genome shotgun (WGS) entry which is preliminary data.</text>
</comment>
<sequence>VTRKWHRSVSTTVELKDQPYRDLQKCRNDRSMAMETFGEKTVLQLVPVNGCAWSAVSVPSVALRVAEVTGTSGGTSSLITSFCTLCA</sequence>
<organism evidence="1 2">
    <name type="scientific">Geodia barretti</name>
    <name type="common">Barrett's horny sponge</name>
    <dbReference type="NCBI Taxonomy" id="519541"/>
    <lineage>
        <taxon>Eukaryota</taxon>
        <taxon>Metazoa</taxon>
        <taxon>Porifera</taxon>
        <taxon>Demospongiae</taxon>
        <taxon>Heteroscleromorpha</taxon>
        <taxon>Tetractinellida</taxon>
        <taxon>Astrophorina</taxon>
        <taxon>Geodiidae</taxon>
        <taxon>Geodia</taxon>
    </lineage>
</organism>
<evidence type="ECO:0000313" key="1">
    <source>
        <dbReference type="EMBL" id="CAI7992889.1"/>
    </source>
</evidence>
<keyword evidence="2" id="KW-1185">Reference proteome</keyword>